<comment type="caution">
    <text evidence="5">Lacks conserved residue(s) required for the propagation of feature annotation.</text>
</comment>
<dbReference type="InterPro" id="IPR029063">
    <property type="entry name" value="SAM-dependent_MTases_sf"/>
</dbReference>
<dbReference type="Gene3D" id="3.30.70.1170">
    <property type="entry name" value="Sun protein, domain 3"/>
    <property type="match status" value="1"/>
</dbReference>
<dbReference type="CDD" id="cd02440">
    <property type="entry name" value="AdoMet_MTases"/>
    <property type="match status" value="1"/>
</dbReference>
<feature type="active site" description="Nucleophile" evidence="5">
    <location>
        <position position="354"/>
    </location>
</feature>
<dbReference type="PANTHER" id="PTHR22807:SF53">
    <property type="entry name" value="RIBOSOMAL RNA SMALL SUBUNIT METHYLTRANSFERASE B-RELATED"/>
    <property type="match status" value="1"/>
</dbReference>
<protein>
    <submittedName>
        <fullName evidence="7">tRNA and rRNA cytosine-C5-methylase</fullName>
    </submittedName>
</protein>
<evidence type="ECO:0000313" key="8">
    <source>
        <dbReference type="Proteomes" id="UP000028933"/>
    </source>
</evidence>
<dbReference type="GO" id="GO:0001510">
    <property type="term" value="P:RNA methylation"/>
    <property type="evidence" value="ECO:0007669"/>
    <property type="project" value="InterPro"/>
</dbReference>
<evidence type="ECO:0000256" key="2">
    <source>
        <dbReference type="ARBA" id="ARBA00022679"/>
    </source>
</evidence>
<dbReference type="SUPFAM" id="SSF53335">
    <property type="entry name" value="S-adenosyl-L-methionine-dependent methyltransferases"/>
    <property type="match status" value="1"/>
</dbReference>
<organism evidence="7 8">
    <name type="scientific">Elizabethkingia anophelis NUHP1</name>
    <dbReference type="NCBI Taxonomy" id="1338011"/>
    <lineage>
        <taxon>Bacteria</taxon>
        <taxon>Pseudomonadati</taxon>
        <taxon>Bacteroidota</taxon>
        <taxon>Flavobacteriia</taxon>
        <taxon>Flavobacteriales</taxon>
        <taxon>Weeksellaceae</taxon>
        <taxon>Elizabethkingia</taxon>
    </lineage>
</organism>
<keyword evidence="1 5" id="KW-0489">Methyltransferase</keyword>
<name>A0A077EB95_9FLAO</name>
<keyword evidence="4 5" id="KW-0694">RNA-binding</keyword>
<dbReference type="RefSeq" id="WP_024565246.1">
    <property type="nucleotide sequence ID" value="NZ_CP007547.1"/>
</dbReference>
<dbReference type="PANTHER" id="PTHR22807">
    <property type="entry name" value="NOP2 YEAST -RELATED NOL1/NOP2/FMU SUN DOMAIN-CONTAINING"/>
    <property type="match status" value="1"/>
</dbReference>
<dbReference type="STRING" id="1338011.BD94_1061"/>
<sequence length="401" mass="46299">MELIHRNLLIGIHDALQETFFEKNKYADKVIERLLKAHRKWGSQDRAVVSEIFYNIIRWKKRLEYYMGEGAKPSNIYRMILAYLLWTKTHYKKFEEFEGIKIADILNKLKKGTVPTKAVQYSIPEWLAETLEKELGANWEKEMDALNDPAPTVLRVNTLKTTKEKLIEELQENEIESHAVRGYEDAVELEEKKNVFLTEAFKKGMFEVQDASSQLIGRFLDVKEGMRVVDACAGAGGKTLHIAALMKNKGQIIALDIFEWKLAELKRRAKRAGAHNIETRVIDDNKVIKRLHNSADRLLIDAPCSGLGVLKRNPDSKWKIDQDFIDRIKKEQENILQDYSKIIKKGGQMVYATCSILPSENTLQTKNFIEKNPEYELIGEEKIMPSQGYDGFYMALIQRKS</sequence>
<dbReference type="AlphaFoldDB" id="A0A077EB95"/>
<dbReference type="InterPro" id="IPR001678">
    <property type="entry name" value="MeTrfase_RsmB-F_NOP2_dom"/>
</dbReference>
<dbReference type="PRINTS" id="PR02008">
    <property type="entry name" value="RCMTFAMILY"/>
</dbReference>
<reference evidence="7" key="2">
    <citation type="journal article" date="2015" name="Genome Biol. Evol.">
        <title>Complete Genome Sequence and Transcriptomic Analysis of the Novel Pathogen Elizabethkingia anophelis in Response to Oxidative Stress.</title>
        <authorList>
            <person name="Li Y."/>
            <person name="Liu Y."/>
            <person name="Chew S.C."/>
            <person name="Tay M."/>
            <person name="Salido M.M."/>
            <person name="Teo J."/>
            <person name="Lauro F.M."/>
            <person name="Givskov M."/>
            <person name="Yang L."/>
        </authorList>
    </citation>
    <scope>NUCLEOTIDE SEQUENCE</scope>
    <source>
        <strain evidence="7">NUHP1</strain>
    </source>
</reference>
<dbReference type="Proteomes" id="UP000028933">
    <property type="component" value="Chromosome"/>
</dbReference>
<evidence type="ECO:0000259" key="6">
    <source>
        <dbReference type="PROSITE" id="PS51686"/>
    </source>
</evidence>
<evidence type="ECO:0000256" key="5">
    <source>
        <dbReference type="PROSITE-ProRule" id="PRU01023"/>
    </source>
</evidence>
<reference evidence="7" key="1">
    <citation type="journal article" date="2013" name="Lancet">
        <title>First case of E anophelis outbreak in an intensive-care unit.</title>
        <authorList>
            <person name="Teo J."/>
            <person name="Tan S.Y."/>
            <person name="Tay M."/>
            <person name="Ding Y."/>
            <person name="Kjelleberg S."/>
            <person name="Givskov M."/>
            <person name="Lin R.T."/>
            <person name="Yang L."/>
        </authorList>
    </citation>
    <scope>NUCLEOTIDE SEQUENCE [LARGE SCALE GENOMIC DNA]</scope>
    <source>
        <strain evidence="7">NUHP1</strain>
    </source>
</reference>
<proteinExistence type="inferred from homology"/>
<dbReference type="GO" id="GO:0003723">
    <property type="term" value="F:RNA binding"/>
    <property type="evidence" value="ECO:0007669"/>
    <property type="project" value="UniProtKB-UniRule"/>
</dbReference>
<evidence type="ECO:0000313" key="7">
    <source>
        <dbReference type="EMBL" id="AIL44836.1"/>
    </source>
</evidence>
<dbReference type="InterPro" id="IPR023267">
    <property type="entry name" value="RCMT"/>
</dbReference>
<feature type="binding site" evidence="5">
    <location>
        <position position="283"/>
    </location>
    <ligand>
        <name>S-adenosyl-L-methionine</name>
        <dbReference type="ChEBI" id="CHEBI:59789"/>
    </ligand>
</feature>
<dbReference type="InterPro" id="IPR054728">
    <property type="entry name" value="RsmB-like_ferredoxin"/>
</dbReference>
<dbReference type="Pfam" id="PF22458">
    <property type="entry name" value="RsmF-B_ferredox"/>
    <property type="match status" value="1"/>
</dbReference>
<dbReference type="Gene3D" id="3.40.50.150">
    <property type="entry name" value="Vaccinia Virus protein VP39"/>
    <property type="match status" value="1"/>
</dbReference>
<feature type="binding site" evidence="5">
    <location>
        <position position="256"/>
    </location>
    <ligand>
        <name>S-adenosyl-L-methionine</name>
        <dbReference type="ChEBI" id="CHEBI:59789"/>
    </ligand>
</feature>
<evidence type="ECO:0000256" key="3">
    <source>
        <dbReference type="ARBA" id="ARBA00022691"/>
    </source>
</evidence>
<dbReference type="KEGG" id="eao:BD94_1061"/>
<dbReference type="eggNOG" id="COG0144">
    <property type="taxonomic scope" value="Bacteria"/>
</dbReference>
<dbReference type="HOGENOM" id="CLU_005316_0_2_10"/>
<dbReference type="InterPro" id="IPR049560">
    <property type="entry name" value="MeTrfase_RsmB-F_NOP2_cat"/>
</dbReference>
<keyword evidence="2 5" id="KW-0808">Transferase</keyword>
<dbReference type="GO" id="GO:0008173">
    <property type="term" value="F:RNA methyltransferase activity"/>
    <property type="evidence" value="ECO:0007669"/>
    <property type="project" value="InterPro"/>
</dbReference>
<evidence type="ECO:0000256" key="4">
    <source>
        <dbReference type="ARBA" id="ARBA00022884"/>
    </source>
</evidence>
<comment type="similarity">
    <text evidence="5">Belongs to the class I-like SAM-binding methyltransferase superfamily. RsmB/NOP family.</text>
</comment>
<evidence type="ECO:0000256" key="1">
    <source>
        <dbReference type="ARBA" id="ARBA00022603"/>
    </source>
</evidence>
<feature type="domain" description="SAM-dependent MTase RsmB/NOP-type" evidence="6">
    <location>
        <begin position="142"/>
        <end position="401"/>
    </location>
</feature>
<dbReference type="EMBL" id="CP007547">
    <property type="protein sequence ID" value="AIL44836.1"/>
    <property type="molecule type" value="Genomic_DNA"/>
</dbReference>
<gene>
    <name evidence="7" type="ORF">BD94_1061</name>
</gene>
<feature type="binding site" evidence="5">
    <location>
        <position position="301"/>
    </location>
    <ligand>
        <name>S-adenosyl-L-methionine</name>
        <dbReference type="ChEBI" id="CHEBI:59789"/>
    </ligand>
</feature>
<keyword evidence="3 5" id="KW-0949">S-adenosyl-L-methionine</keyword>
<dbReference type="PROSITE" id="PS51686">
    <property type="entry name" value="SAM_MT_RSMB_NOP"/>
    <property type="match status" value="1"/>
</dbReference>
<accession>A0A077EB95</accession>
<dbReference type="Pfam" id="PF01189">
    <property type="entry name" value="Methyltr_RsmB-F"/>
    <property type="match status" value="1"/>
</dbReference>